<evidence type="ECO:0000313" key="1">
    <source>
        <dbReference type="EMBL" id="KAF2402580.1"/>
    </source>
</evidence>
<proteinExistence type="predicted"/>
<protein>
    <submittedName>
        <fullName evidence="1">Uncharacterized protein</fullName>
    </submittedName>
</protein>
<accession>A0A6G1I2R7</accession>
<gene>
    <name evidence="1" type="ORF">EJ06DRAFT_547847</name>
</gene>
<sequence length="153" mass="16969">MEIECPAKLADCDPMISRVANHKGACVEATQALLRLAKLLIWDRNPRTLPTTRKMLSPSRWRDLEAIIQRGFNLQFYTRGAQYALAEESAAVMPSAQARGYSLKQRSQTVVLYIRTVPRHRTNRDKDGPIGVRVRGPAITSTAAAATTTTTTT</sequence>
<dbReference type="EMBL" id="ML996691">
    <property type="protein sequence ID" value="KAF2402580.1"/>
    <property type="molecule type" value="Genomic_DNA"/>
</dbReference>
<evidence type="ECO:0000313" key="2">
    <source>
        <dbReference type="Proteomes" id="UP000799640"/>
    </source>
</evidence>
<organism evidence="1 2">
    <name type="scientific">Trichodelitschia bisporula</name>
    <dbReference type="NCBI Taxonomy" id="703511"/>
    <lineage>
        <taxon>Eukaryota</taxon>
        <taxon>Fungi</taxon>
        <taxon>Dikarya</taxon>
        <taxon>Ascomycota</taxon>
        <taxon>Pezizomycotina</taxon>
        <taxon>Dothideomycetes</taxon>
        <taxon>Dothideomycetes incertae sedis</taxon>
        <taxon>Phaeotrichales</taxon>
        <taxon>Phaeotrichaceae</taxon>
        <taxon>Trichodelitschia</taxon>
    </lineage>
</organism>
<dbReference type="Proteomes" id="UP000799640">
    <property type="component" value="Unassembled WGS sequence"/>
</dbReference>
<dbReference type="AlphaFoldDB" id="A0A6G1I2R7"/>
<reference evidence="1" key="1">
    <citation type="journal article" date="2020" name="Stud. Mycol.">
        <title>101 Dothideomycetes genomes: a test case for predicting lifestyles and emergence of pathogens.</title>
        <authorList>
            <person name="Haridas S."/>
            <person name="Albert R."/>
            <person name="Binder M."/>
            <person name="Bloem J."/>
            <person name="Labutti K."/>
            <person name="Salamov A."/>
            <person name="Andreopoulos B."/>
            <person name="Baker S."/>
            <person name="Barry K."/>
            <person name="Bills G."/>
            <person name="Bluhm B."/>
            <person name="Cannon C."/>
            <person name="Castanera R."/>
            <person name="Culley D."/>
            <person name="Daum C."/>
            <person name="Ezra D."/>
            <person name="Gonzalez J."/>
            <person name="Henrissat B."/>
            <person name="Kuo A."/>
            <person name="Liang C."/>
            <person name="Lipzen A."/>
            <person name="Lutzoni F."/>
            <person name="Magnuson J."/>
            <person name="Mondo S."/>
            <person name="Nolan M."/>
            <person name="Ohm R."/>
            <person name="Pangilinan J."/>
            <person name="Park H.-J."/>
            <person name="Ramirez L."/>
            <person name="Alfaro M."/>
            <person name="Sun H."/>
            <person name="Tritt A."/>
            <person name="Yoshinaga Y."/>
            <person name="Zwiers L.-H."/>
            <person name="Turgeon B."/>
            <person name="Goodwin S."/>
            <person name="Spatafora J."/>
            <person name="Crous P."/>
            <person name="Grigoriev I."/>
        </authorList>
    </citation>
    <scope>NUCLEOTIDE SEQUENCE</scope>
    <source>
        <strain evidence="1">CBS 262.69</strain>
    </source>
</reference>
<keyword evidence="2" id="KW-1185">Reference proteome</keyword>
<name>A0A6G1I2R7_9PEZI</name>